<reference evidence="1" key="1">
    <citation type="journal article" date="2014" name="Genome Announc.">
        <title>Draft genome sequence of Rhodosporidium toruloides CECT1137, an oleaginous yeast of biotechnological interest.</title>
        <authorList>
            <person name="Morin N."/>
            <person name="Calcas X."/>
            <person name="Devillers H."/>
            <person name="Durrens P."/>
            <person name="Sherman D.J."/>
            <person name="Nicaud J.-M."/>
            <person name="Neuveglise C."/>
        </authorList>
    </citation>
    <scope>NUCLEOTIDE SEQUENCE</scope>
    <source>
        <strain evidence="1">CECT1137</strain>
    </source>
</reference>
<gene>
    <name evidence="1" type="ORF">RHTO0S_22e01882g</name>
</gene>
<sequence>MASSVPDLLIRFRDDINTPRDASTFRAYFTSSTAPCCWEHGPKGQEKLPFLGDKFEGEERVLEYWRLIGSVLKGKGSDFNERDLLVREEDGQGKARAIWTGDAVWSVAETGKEWHEAVVWKFDLVKEGGEWKIQTWEVWADTLSAYLASQP</sequence>
<proteinExistence type="predicted"/>
<protein>
    <submittedName>
        <fullName evidence="1">RHTO0S22e01882g1_1</fullName>
    </submittedName>
</protein>
<accession>A0A061BI25</accession>
<dbReference type="AlphaFoldDB" id="A0A061BI25"/>
<evidence type="ECO:0000313" key="1">
    <source>
        <dbReference type="EMBL" id="CDR49042.1"/>
    </source>
</evidence>
<dbReference type="SUPFAM" id="SSF54427">
    <property type="entry name" value="NTF2-like"/>
    <property type="match status" value="1"/>
</dbReference>
<name>A0A061BI25_RHOTO</name>
<organism evidence="1">
    <name type="scientific">Rhodotorula toruloides</name>
    <name type="common">Yeast</name>
    <name type="synonym">Rhodosporidium toruloides</name>
    <dbReference type="NCBI Taxonomy" id="5286"/>
    <lineage>
        <taxon>Eukaryota</taxon>
        <taxon>Fungi</taxon>
        <taxon>Dikarya</taxon>
        <taxon>Basidiomycota</taxon>
        <taxon>Pucciniomycotina</taxon>
        <taxon>Microbotryomycetes</taxon>
        <taxon>Sporidiobolales</taxon>
        <taxon>Sporidiobolaceae</taxon>
        <taxon>Rhodotorula</taxon>
    </lineage>
</organism>
<dbReference type="Gene3D" id="3.10.450.50">
    <property type="match status" value="1"/>
</dbReference>
<dbReference type="OrthoDB" id="3352776at2759"/>
<dbReference type="InterPro" id="IPR032710">
    <property type="entry name" value="NTF2-like_dom_sf"/>
</dbReference>
<dbReference type="EMBL" id="LK052957">
    <property type="protein sequence ID" value="CDR49042.1"/>
    <property type="molecule type" value="Genomic_DNA"/>
</dbReference>